<name>A0ABP3CND9_9GAMM</name>
<evidence type="ECO:0000313" key="2">
    <source>
        <dbReference type="Proteomes" id="UP001501221"/>
    </source>
</evidence>
<dbReference type="EMBL" id="BAAAFM010000006">
    <property type="protein sequence ID" value="GAA0211159.1"/>
    <property type="molecule type" value="Genomic_DNA"/>
</dbReference>
<sequence length="205" mass="22992">MAYSSLWVGLTLKIGHMNIMETTGFNVMKMLSILFISLLCSKFCYGSEEIGYYKQRKSKLIELKANLALECRNSNYIAEVSISNVLKYDILINVYEVGLVTPSHGSAFEVSNAEESSKVVPYKGKWINKDGVDISDELVTIKSGHRLSFNYNLSSDFEISPLDNSSYIVQYSVGAESKDSDYLFYIYSDELTVNSAVCRNISVAK</sequence>
<gene>
    <name evidence="1" type="ORF">GCM10009123_17980</name>
</gene>
<reference evidence="2" key="1">
    <citation type="journal article" date="2019" name="Int. J. Syst. Evol. Microbiol.">
        <title>The Global Catalogue of Microorganisms (GCM) 10K type strain sequencing project: providing services to taxonomists for standard genome sequencing and annotation.</title>
        <authorList>
            <consortium name="The Broad Institute Genomics Platform"/>
            <consortium name="The Broad Institute Genome Sequencing Center for Infectious Disease"/>
            <person name="Wu L."/>
            <person name="Ma J."/>
        </authorList>
    </citation>
    <scope>NUCLEOTIDE SEQUENCE [LARGE SCALE GENOMIC DNA]</scope>
    <source>
        <strain evidence="2">JCM 16211</strain>
    </source>
</reference>
<comment type="caution">
    <text evidence="1">The sequence shown here is derived from an EMBL/GenBank/DDBJ whole genome shotgun (WGS) entry which is preliminary data.</text>
</comment>
<dbReference type="Proteomes" id="UP001501221">
    <property type="component" value="Unassembled WGS sequence"/>
</dbReference>
<evidence type="ECO:0000313" key="1">
    <source>
        <dbReference type="EMBL" id="GAA0211159.1"/>
    </source>
</evidence>
<protein>
    <submittedName>
        <fullName evidence="1">Uncharacterized protein</fullName>
    </submittedName>
</protein>
<proteinExistence type="predicted"/>
<keyword evidence="2" id="KW-1185">Reference proteome</keyword>
<accession>A0ABP3CND9</accession>
<organism evidence="1 2">
    <name type="scientific">Kangiella japonica</name>
    <dbReference type="NCBI Taxonomy" id="647384"/>
    <lineage>
        <taxon>Bacteria</taxon>
        <taxon>Pseudomonadati</taxon>
        <taxon>Pseudomonadota</taxon>
        <taxon>Gammaproteobacteria</taxon>
        <taxon>Kangiellales</taxon>
        <taxon>Kangiellaceae</taxon>
        <taxon>Kangiella</taxon>
    </lineage>
</organism>